<accession>A0A2A6LS53</accession>
<proteinExistence type="predicted"/>
<dbReference type="EMBL" id="NWTC01000024">
    <property type="protein sequence ID" value="PDT45188.1"/>
    <property type="molecule type" value="Genomic_DNA"/>
</dbReference>
<dbReference type="SUPFAM" id="SSF51735">
    <property type="entry name" value="NAD(P)-binding Rossmann-fold domains"/>
    <property type="match status" value="1"/>
</dbReference>
<keyword evidence="1" id="KW-0472">Membrane</keyword>
<evidence type="ECO:0000256" key="1">
    <source>
        <dbReference type="SAM" id="Phobius"/>
    </source>
</evidence>
<dbReference type="Gene3D" id="3.40.50.720">
    <property type="entry name" value="NAD(P)-binding Rossmann-like Domain"/>
    <property type="match status" value="1"/>
</dbReference>
<comment type="caution">
    <text evidence="2">The sequence shown here is derived from an EMBL/GenBank/DDBJ whole genome shotgun (WGS) entry which is preliminary data.</text>
</comment>
<protein>
    <submittedName>
        <fullName evidence="2">Multidrug transporter</fullName>
    </submittedName>
</protein>
<dbReference type="AlphaFoldDB" id="A0A2A6LS53"/>
<reference evidence="2 3" key="1">
    <citation type="submission" date="2017-09" db="EMBL/GenBank/DDBJ databases">
        <title>Comparative genomics of rhizobia isolated from Phaseolus vulgaris in China.</title>
        <authorList>
            <person name="Tong W."/>
        </authorList>
    </citation>
    <scope>NUCLEOTIDE SEQUENCE [LARGE SCALE GENOMIC DNA]</scope>
    <source>
        <strain evidence="2 3">PCH1</strain>
    </source>
</reference>
<keyword evidence="1" id="KW-0812">Transmembrane</keyword>
<gene>
    <name evidence="2" type="ORF">CO661_25445</name>
</gene>
<organism evidence="2 3">
    <name type="scientific">Rhizobium fredii</name>
    <name type="common">Sinorhizobium fredii</name>
    <dbReference type="NCBI Taxonomy" id="380"/>
    <lineage>
        <taxon>Bacteria</taxon>
        <taxon>Pseudomonadati</taxon>
        <taxon>Pseudomonadota</taxon>
        <taxon>Alphaproteobacteria</taxon>
        <taxon>Hyphomicrobiales</taxon>
        <taxon>Rhizobiaceae</taxon>
        <taxon>Sinorhizobium/Ensifer group</taxon>
        <taxon>Sinorhizobium</taxon>
    </lineage>
</organism>
<sequence>MDSLESKVAIVTGGSSGAGVVAARPNTKKTVGLLLCLGAVVVVAGGWAWARSSGAASTDNAYVRGDVTSLAPKVAGYV</sequence>
<dbReference type="Proteomes" id="UP000220353">
    <property type="component" value="Unassembled WGS sequence"/>
</dbReference>
<name>A0A2A6LS53_RHIFR</name>
<feature type="non-terminal residue" evidence="2">
    <location>
        <position position="78"/>
    </location>
</feature>
<evidence type="ECO:0000313" key="2">
    <source>
        <dbReference type="EMBL" id="PDT45188.1"/>
    </source>
</evidence>
<evidence type="ECO:0000313" key="3">
    <source>
        <dbReference type="Proteomes" id="UP000220353"/>
    </source>
</evidence>
<dbReference type="InterPro" id="IPR036291">
    <property type="entry name" value="NAD(P)-bd_dom_sf"/>
</dbReference>
<keyword evidence="1" id="KW-1133">Transmembrane helix</keyword>
<feature type="transmembrane region" description="Helical" evidence="1">
    <location>
        <begin position="31"/>
        <end position="50"/>
    </location>
</feature>